<gene>
    <name evidence="1" type="ORF">I6U51_20760</name>
</gene>
<comment type="caution">
    <text evidence="1">The sequence shown here is derived from an EMBL/GenBank/DDBJ whole genome shotgun (WGS) entry which is preliminary data.</text>
</comment>
<evidence type="ECO:0000313" key="1">
    <source>
        <dbReference type="EMBL" id="MBI6875109.1"/>
    </source>
</evidence>
<dbReference type="RefSeq" id="WP_178906674.1">
    <property type="nucleotide sequence ID" value="NZ_JAEEGB010000038.1"/>
</dbReference>
<dbReference type="Proteomes" id="UP000622687">
    <property type="component" value="Unassembled WGS sequence"/>
</dbReference>
<organism evidence="1 2">
    <name type="scientific">Clostridium aciditolerans</name>
    <dbReference type="NCBI Taxonomy" id="339861"/>
    <lineage>
        <taxon>Bacteria</taxon>
        <taxon>Bacillati</taxon>
        <taxon>Bacillota</taxon>
        <taxon>Clostridia</taxon>
        <taxon>Eubacteriales</taxon>
        <taxon>Clostridiaceae</taxon>
        <taxon>Clostridium</taxon>
    </lineage>
</organism>
<dbReference type="AlphaFoldDB" id="A0A934I1I6"/>
<accession>A0A934I1I6</accession>
<proteinExistence type="predicted"/>
<keyword evidence="2" id="KW-1185">Reference proteome</keyword>
<evidence type="ECO:0000313" key="2">
    <source>
        <dbReference type="Proteomes" id="UP000622687"/>
    </source>
</evidence>
<dbReference type="EMBL" id="JAEEGB010000038">
    <property type="protein sequence ID" value="MBI6875109.1"/>
    <property type="molecule type" value="Genomic_DNA"/>
</dbReference>
<sequence>MSEKIRDLDNFENAFQNAVAQAANIGVFNFATTTVTDFTQINPNGVELNNNLAEKRESIENK</sequence>
<name>A0A934I1I6_9CLOT</name>
<reference evidence="1" key="1">
    <citation type="submission" date="2020-12" db="EMBL/GenBank/DDBJ databases">
        <title>Clostridium thailandense sp. nov., a novel acetogenic bacterium isolated from peat land soil in Thailand.</title>
        <authorList>
            <person name="Chaikitkaew S."/>
            <person name="Birkeland N.K."/>
        </authorList>
    </citation>
    <scope>NUCLEOTIDE SEQUENCE</scope>
    <source>
        <strain evidence="1">DSM 17425</strain>
    </source>
</reference>
<protein>
    <submittedName>
        <fullName evidence="1">Uncharacterized protein</fullName>
    </submittedName>
</protein>